<name>A0ABD2YE56_9GENT</name>
<dbReference type="Proteomes" id="UP001630127">
    <property type="component" value="Unassembled WGS sequence"/>
</dbReference>
<evidence type="ECO:0000313" key="2">
    <source>
        <dbReference type="Proteomes" id="UP001630127"/>
    </source>
</evidence>
<comment type="caution">
    <text evidence="1">The sequence shown here is derived from an EMBL/GenBank/DDBJ whole genome shotgun (WGS) entry which is preliminary data.</text>
</comment>
<dbReference type="AlphaFoldDB" id="A0ABD2YE56"/>
<reference evidence="1 2" key="1">
    <citation type="submission" date="2024-11" db="EMBL/GenBank/DDBJ databases">
        <title>A near-complete genome assembly of Cinchona calisaya.</title>
        <authorList>
            <person name="Lian D.C."/>
            <person name="Zhao X.W."/>
            <person name="Wei L."/>
        </authorList>
    </citation>
    <scope>NUCLEOTIDE SEQUENCE [LARGE SCALE GENOMIC DNA]</scope>
    <source>
        <tissue evidence="1">Nenye</tissue>
    </source>
</reference>
<evidence type="ECO:0000313" key="1">
    <source>
        <dbReference type="EMBL" id="KAL3505694.1"/>
    </source>
</evidence>
<sequence>MANNNKMDNGKLLKIGFEAFKMLEDQEDQYGTKPAAYTQACQYKYQPPQTRVFQVKNPPVSSTEEKINCYEAMRFHGGLMIMDYSKTKSAAIAS</sequence>
<gene>
    <name evidence="1" type="ORF">ACH5RR_031076</name>
</gene>
<protein>
    <submittedName>
        <fullName evidence="1">Uncharacterized protein</fullName>
    </submittedName>
</protein>
<proteinExistence type="predicted"/>
<accession>A0ABD2YE56</accession>
<dbReference type="PANTHER" id="PTHR33484:SF12">
    <property type="entry name" value="AP2_ERF DOMAIN-CONTAINING PROTEIN"/>
    <property type="match status" value="1"/>
</dbReference>
<keyword evidence="2" id="KW-1185">Reference proteome</keyword>
<dbReference type="EMBL" id="JBJUIK010000013">
    <property type="protein sequence ID" value="KAL3505694.1"/>
    <property type="molecule type" value="Genomic_DNA"/>
</dbReference>
<organism evidence="1 2">
    <name type="scientific">Cinchona calisaya</name>
    <dbReference type="NCBI Taxonomy" id="153742"/>
    <lineage>
        <taxon>Eukaryota</taxon>
        <taxon>Viridiplantae</taxon>
        <taxon>Streptophyta</taxon>
        <taxon>Embryophyta</taxon>
        <taxon>Tracheophyta</taxon>
        <taxon>Spermatophyta</taxon>
        <taxon>Magnoliopsida</taxon>
        <taxon>eudicotyledons</taxon>
        <taxon>Gunneridae</taxon>
        <taxon>Pentapetalae</taxon>
        <taxon>asterids</taxon>
        <taxon>lamiids</taxon>
        <taxon>Gentianales</taxon>
        <taxon>Rubiaceae</taxon>
        <taxon>Cinchonoideae</taxon>
        <taxon>Cinchoneae</taxon>
        <taxon>Cinchona</taxon>
    </lineage>
</organism>
<dbReference type="PANTHER" id="PTHR33484">
    <property type="entry name" value="BNAC07G33360D PROTEIN"/>
    <property type="match status" value="1"/>
</dbReference>